<dbReference type="EMBL" id="ML143638">
    <property type="protein sequence ID" value="TBU21269.1"/>
    <property type="molecule type" value="Genomic_DNA"/>
</dbReference>
<gene>
    <name evidence="1" type="ORF">BD311DRAFT_772366</name>
</gene>
<dbReference type="Proteomes" id="UP000292957">
    <property type="component" value="Unassembled WGS sequence"/>
</dbReference>
<protein>
    <submittedName>
        <fullName evidence="1">Uncharacterized protein</fullName>
    </submittedName>
</protein>
<name>A0A4Q9M3E2_9APHY</name>
<evidence type="ECO:0000313" key="1">
    <source>
        <dbReference type="EMBL" id="TBU21269.1"/>
    </source>
</evidence>
<accession>A0A4Q9M3E2</accession>
<dbReference type="AlphaFoldDB" id="A0A4Q9M3E2"/>
<sequence>MSSLRNPAPLEYFGSLARKGVRSSTSLQSKQLSASDVWYHLYGLNGSRDEPAVRPDDQPRMYAKPRDGTYDYVACRLCRDHWHTWSCQNGQTQTIREHFEIHHFREWQESVVRNQLKGWESLALKPSRWPW</sequence>
<reference evidence="1" key="1">
    <citation type="submission" date="2019-01" db="EMBL/GenBank/DDBJ databases">
        <title>Draft genome sequences of three monokaryotic isolates of the white-rot basidiomycete fungus Dichomitus squalens.</title>
        <authorList>
            <consortium name="DOE Joint Genome Institute"/>
            <person name="Lopez S.C."/>
            <person name="Andreopoulos B."/>
            <person name="Pangilinan J."/>
            <person name="Lipzen A."/>
            <person name="Riley R."/>
            <person name="Ahrendt S."/>
            <person name="Ng V."/>
            <person name="Barry K."/>
            <person name="Daum C."/>
            <person name="Grigoriev I.V."/>
            <person name="Hilden K.S."/>
            <person name="Makela M.R."/>
            <person name="de Vries R.P."/>
        </authorList>
    </citation>
    <scope>NUCLEOTIDE SEQUENCE [LARGE SCALE GENOMIC DNA]</scope>
    <source>
        <strain evidence="1">OM18370.1</strain>
    </source>
</reference>
<proteinExistence type="predicted"/>
<dbReference type="OrthoDB" id="10617249at2759"/>
<organism evidence="1">
    <name type="scientific">Dichomitus squalens</name>
    <dbReference type="NCBI Taxonomy" id="114155"/>
    <lineage>
        <taxon>Eukaryota</taxon>
        <taxon>Fungi</taxon>
        <taxon>Dikarya</taxon>
        <taxon>Basidiomycota</taxon>
        <taxon>Agaricomycotina</taxon>
        <taxon>Agaricomycetes</taxon>
        <taxon>Polyporales</taxon>
        <taxon>Polyporaceae</taxon>
        <taxon>Dichomitus</taxon>
    </lineage>
</organism>